<reference evidence="1 2" key="1">
    <citation type="submission" date="2020-10" db="EMBL/GenBank/DDBJ databases">
        <title>The genome sequence of Flavobacterium aquaticum 1Y8A.</title>
        <authorList>
            <person name="Liu Y."/>
        </authorList>
    </citation>
    <scope>NUCLEOTIDE SEQUENCE [LARGE SCALE GENOMIC DNA]</scope>
    <source>
        <strain evidence="1 2">1Y8A</strain>
    </source>
</reference>
<dbReference type="Pfam" id="PF14092">
    <property type="entry name" value="DUF4270"/>
    <property type="match status" value="1"/>
</dbReference>
<comment type="caution">
    <text evidence="1">The sequence shown here is derived from an EMBL/GenBank/DDBJ whole genome shotgun (WGS) entry which is preliminary data.</text>
</comment>
<dbReference type="InterPro" id="IPR025366">
    <property type="entry name" value="DUF4270"/>
</dbReference>
<name>A0ABR9WNV4_9FLAO</name>
<keyword evidence="2" id="KW-1185">Reference proteome</keyword>
<dbReference type="RefSeq" id="WP_194093482.1">
    <property type="nucleotide sequence ID" value="NZ_JADFTZ010000001.1"/>
</dbReference>
<accession>A0ABR9WNV4</accession>
<gene>
    <name evidence="1" type="ORF">IM755_02575</name>
</gene>
<dbReference type="EMBL" id="JADFTZ010000001">
    <property type="protein sequence ID" value="MBE9575582.1"/>
    <property type="molecule type" value="Genomic_DNA"/>
</dbReference>
<evidence type="ECO:0000313" key="1">
    <source>
        <dbReference type="EMBL" id="MBE9575582.1"/>
    </source>
</evidence>
<organism evidence="1 2">
    <name type="scientific">Flavobacterium proteolyticum</name>
    <dbReference type="NCBI Taxonomy" id="2911683"/>
    <lineage>
        <taxon>Bacteria</taxon>
        <taxon>Pseudomonadati</taxon>
        <taxon>Bacteroidota</taxon>
        <taxon>Flavobacteriia</taxon>
        <taxon>Flavobacteriales</taxon>
        <taxon>Flavobacteriaceae</taxon>
        <taxon>Flavobacterium</taxon>
    </lineage>
</organism>
<sequence>MKKSFLKIFSVITVAVTIISCDKDFNTVGSDLVDDPHFDLESVDDVPLLAFSKRTGAVQANNLPINALGVYNNPKFGKTTASFVSQLELVAPRADYGTEIEIQPNDSVYLYVPYFSTKKVVNNENIYTLDSIYGDVESSINLKIYENKYYIRDFEPNPNPGEVGSYSQKYYSDDKNLVESNLTGFQLNNGSNTEENSQFKFKKDEIIIYKTDGSGNFLDSSGAITTDPAEKVVKEKLVPGMWINLDKDFFKNKVLLANPSNLINNSLFKDYFRGLYFKAEENSGEAGVLAKLDFSRGYITVQYHSTISTVNTKRSVKIKLGGNRINFFDNDISGSVYETGINNSNELTGDERLYVKGGDGAVSYIELFGDDADSNGIADKLEEIRANNWLINDAYLKFYVDGTHMSAAGVDQPKRIYLFNAGDNTLVYDYLVDNSVSEDIKKNKFIYGGILVKENDQYYYKIRITEQLKKWINSEDKFLKSDMRLGLVVTENINLSVSASLRYPFLVGSDIQKNIPLASAINTLGTILYGNHVNVPEDKKLKLKIYYTKPN</sequence>
<proteinExistence type="predicted"/>
<evidence type="ECO:0000313" key="2">
    <source>
        <dbReference type="Proteomes" id="UP000656274"/>
    </source>
</evidence>
<protein>
    <submittedName>
        <fullName evidence="1">DUF4270 domain-containing protein</fullName>
    </submittedName>
</protein>
<dbReference type="PROSITE" id="PS51257">
    <property type="entry name" value="PROKAR_LIPOPROTEIN"/>
    <property type="match status" value="1"/>
</dbReference>
<dbReference type="Proteomes" id="UP000656274">
    <property type="component" value="Unassembled WGS sequence"/>
</dbReference>